<accession>A0AAV0TZF6</accession>
<gene>
    <name evidence="1" type="ORF">PFR001_LOCUS4343</name>
    <name evidence="2" type="ORF">PFR002_LOCUS6159</name>
</gene>
<evidence type="ECO:0000313" key="4">
    <source>
        <dbReference type="Proteomes" id="UP001159659"/>
    </source>
</evidence>
<dbReference type="EMBL" id="CAKLBC010000903">
    <property type="protein sequence ID" value="CAH0488890.1"/>
    <property type="molecule type" value="Genomic_DNA"/>
</dbReference>
<sequence>MAVISAATEFSIPIDYSLAATFYCLHASDNIKPVNYPKKNNTSEVSKPSETVVETLENVNEDVVQVPRLRLSELNWKNRARFLEMMERHSFVVLTELGEMLEHIHDQVLQNLETFFTSDDEGWKNRCTSKYIYRNEHGKPFWYAGYEHTSVRDCFRVACGDMSRLVWPSPEFQTNWLLLQRRMQRICDRALSLTLGYDIEPCHVRLDKDFSVCYGLHYPNIEGSGQSATENVFEHVDPSLYVVEPVPSVEGLDVYDSHSKQWLKTEKLCVPGKEMVLFGGHALNQTTQGRIPGTLHRVRRTPGRRFCIIYEQKYEEYFL</sequence>
<dbReference type="AlphaFoldDB" id="A0AAV0TZF6"/>
<proteinExistence type="predicted"/>
<protein>
    <recommendedName>
        <fullName evidence="5">Isopenicillin N synthase-like Fe(2+) 2OG dioxygenase domain-containing protein</fullName>
    </recommendedName>
</protein>
<dbReference type="Proteomes" id="UP001157938">
    <property type="component" value="Unassembled WGS sequence"/>
</dbReference>
<comment type="caution">
    <text evidence="2">The sequence shown here is derived from an EMBL/GenBank/DDBJ whole genome shotgun (WGS) entry which is preliminary data.</text>
</comment>
<dbReference type="EMBL" id="CANTFK010000838">
    <property type="protein sequence ID" value="CAI5730037.1"/>
    <property type="molecule type" value="Genomic_DNA"/>
</dbReference>
<dbReference type="SUPFAM" id="SSF51197">
    <property type="entry name" value="Clavaminate synthase-like"/>
    <property type="match status" value="1"/>
</dbReference>
<name>A0AAV0TZF6_9STRA</name>
<dbReference type="Gene3D" id="2.60.120.330">
    <property type="entry name" value="B-lactam Antibiotic, Isopenicillin N Synthase, Chain"/>
    <property type="match status" value="1"/>
</dbReference>
<evidence type="ECO:0000313" key="2">
    <source>
        <dbReference type="EMBL" id="CAI5730037.1"/>
    </source>
</evidence>
<evidence type="ECO:0008006" key="5">
    <source>
        <dbReference type="Google" id="ProtNLM"/>
    </source>
</evidence>
<reference evidence="2" key="2">
    <citation type="submission" date="2022-12" db="EMBL/GenBank/DDBJ databases">
        <authorList>
            <person name="Webb A."/>
        </authorList>
    </citation>
    <scope>NUCLEOTIDE SEQUENCE</scope>
    <source>
        <strain evidence="2">Pf2</strain>
    </source>
</reference>
<dbReference type="Proteomes" id="UP001159659">
    <property type="component" value="Unassembled WGS sequence"/>
</dbReference>
<reference evidence="1 3" key="1">
    <citation type="submission" date="2021-11" db="EMBL/GenBank/DDBJ databases">
        <authorList>
            <person name="Islam A."/>
            <person name="Islam S."/>
            <person name="Flora M.S."/>
            <person name="Rahman M."/>
            <person name="Ziaur R.M."/>
            <person name="Epstein J.H."/>
            <person name="Hassan M."/>
            <person name="Klassen M."/>
            <person name="Woodard K."/>
            <person name="Webb A."/>
            <person name="Webby R.J."/>
            <person name="El Zowalaty M.E."/>
        </authorList>
    </citation>
    <scope>NUCLEOTIDE SEQUENCE [LARGE SCALE GENOMIC DNA]</scope>
    <source>
        <strain evidence="1">Pf1</strain>
    </source>
</reference>
<evidence type="ECO:0000313" key="1">
    <source>
        <dbReference type="EMBL" id="CAH0488890.1"/>
    </source>
</evidence>
<keyword evidence="3" id="KW-1185">Reference proteome</keyword>
<evidence type="ECO:0000313" key="3">
    <source>
        <dbReference type="Proteomes" id="UP001157938"/>
    </source>
</evidence>
<dbReference type="InterPro" id="IPR027443">
    <property type="entry name" value="IPNS-like_sf"/>
</dbReference>
<organism evidence="2 4">
    <name type="scientific">Peronospora farinosa</name>
    <dbReference type="NCBI Taxonomy" id="134698"/>
    <lineage>
        <taxon>Eukaryota</taxon>
        <taxon>Sar</taxon>
        <taxon>Stramenopiles</taxon>
        <taxon>Oomycota</taxon>
        <taxon>Peronosporomycetes</taxon>
        <taxon>Peronosporales</taxon>
        <taxon>Peronosporaceae</taxon>
        <taxon>Peronospora</taxon>
    </lineage>
</organism>